<dbReference type="OrthoDB" id="6375701at2759"/>
<reference evidence="2" key="1">
    <citation type="journal article" date="2020" name="Mar. Drugs">
        <title>Molecular and Functional Diversity of Crustin-Like Genes in the Shrimp Litopenaeus vannamei.</title>
        <authorList>
            <person name="Li S."/>
            <person name="Lv X."/>
            <person name="Yu Y."/>
            <person name="Zhang X."/>
            <person name="Li F."/>
        </authorList>
    </citation>
    <scope>NUCLEOTIDE SEQUENCE</scope>
    <source>
        <tissue evidence="2">Epidermis</tissue>
    </source>
</reference>
<name>A0A7L9R3M7_PENVA</name>
<sequence length="163" mass="17641">MQISVLFLALALAVVSAEESEENTRLLQGARPQVTSQHSLTLSSSSGSLSPAGLLFNIFSGAVSKPHPHPYPTTLHQSCTYWCSTPENQFYCCEHGPTKPTLPPFVRPGCCPAVRPVCPATRVGPPETCSHDHACTRNPTDKCCFDRCLGRHVCKPAQPCYSS</sequence>
<organism evidence="2">
    <name type="scientific">Penaeus vannamei</name>
    <name type="common">Whiteleg shrimp</name>
    <name type="synonym">Litopenaeus vannamei</name>
    <dbReference type="NCBI Taxonomy" id="6689"/>
    <lineage>
        <taxon>Eukaryota</taxon>
        <taxon>Metazoa</taxon>
        <taxon>Ecdysozoa</taxon>
        <taxon>Arthropoda</taxon>
        <taxon>Crustacea</taxon>
        <taxon>Multicrustacea</taxon>
        <taxon>Malacostraca</taxon>
        <taxon>Eumalacostraca</taxon>
        <taxon>Eucarida</taxon>
        <taxon>Decapoda</taxon>
        <taxon>Dendrobranchiata</taxon>
        <taxon>Penaeoidea</taxon>
        <taxon>Penaeidae</taxon>
        <taxon>Penaeus</taxon>
    </lineage>
</organism>
<accession>A0A7L9R3M7</accession>
<protein>
    <submittedName>
        <fullName evidence="2">Type VII crustin cruVII</fullName>
    </submittedName>
</protein>
<dbReference type="AlphaFoldDB" id="A0A7L9R3M7"/>
<feature type="chain" id="PRO_5029586104" evidence="1">
    <location>
        <begin position="18"/>
        <end position="163"/>
    </location>
</feature>
<gene>
    <name evidence="2" type="primary">CruVII</name>
</gene>
<dbReference type="EMBL" id="MT375590">
    <property type="protein sequence ID" value="QOL09975.1"/>
    <property type="molecule type" value="mRNA"/>
</dbReference>
<feature type="signal peptide" evidence="1">
    <location>
        <begin position="1"/>
        <end position="17"/>
    </location>
</feature>
<evidence type="ECO:0000313" key="2">
    <source>
        <dbReference type="EMBL" id="QOL09975.1"/>
    </source>
</evidence>
<keyword evidence="1" id="KW-0732">Signal</keyword>
<evidence type="ECO:0000256" key="1">
    <source>
        <dbReference type="SAM" id="SignalP"/>
    </source>
</evidence>
<proteinExistence type="evidence at transcript level"/>